<keyword evidence="3" id="KW-0378">Hydrolase</keyword>
<evidence type="ECO:0000256" key="4">
    <source>
        <dbReference type="SAM" id="MobiDB-lite"/>
    </source>
</evidence>
<dbReference type="InterPro" id="IPR003653">
    <property type="entry name" value="Peptidase_C48_C"/>
</dbReference>
<reference evidence="7" key="1">
    <citation type="journal article" date="2015" name="Nat. Plants">
        <title>Genome expansion of Arabis alpina linked with retrotransposition and reduced symmetric DNA methylation.</title>
        <authorList>
            <person name="Willing E.M."/>
            <person name="Rawat V."/>
            <person name="Mandakova T."/>
            <person name="Maumus F."/>
            <person name="James G.V."/>
            <person name="Nordstroem K.J."/>
            <person name="Becker C."/>
            <person name="Warthmann N."/>
            <person name="Chica C."/>
            <person name="Szarzynska B."/>
            <person name="Zytnicki M."/>
            <person name="Albani M.C."/>
            <person name="Kiefer C."/>
            <person name="Bergonzi S."/>
            <person name="Castaings L."/>
            <person name="Mateos J.L."/>
            <person name="Berns M.C."/>
            <person name="Bujdoso N."/>
            <person name="Piofczyk T."/>
            <person name="de Lorenzo L."/>
            <person name="Barrero-Sicilia C."/>
            <person name="Mateos I."/>
            <person name="Piednoel M."/>
            <person name="Hagmann J."/>
            <person name="Chen-Min-Tao R."/>
            <person name="Iglesias-Fernandez R."/>
            <person name="Schuster S.C."/>
            <person name="Alonso-Blanco C."/>
            <person name="Roudier F."/>
            <person name="Carbonero P."/>
            <person name="Paz-Ares J."/>
            <person name="Davis S.J."/>
            <person name="Pecinka A."/>
            <person name="Quesneville H."/>
            <person name="Colot V."/>
            <person name="Lysak M.A."/>
            <person name="Weigel D."/>
            <person name="Coupland G."/>
            <person name="Schneeberger K."/>
        </authorList>
    </citation>
    <scope>NUCLEOTIDE SEQUENCE [LARGE SCALE GENOMIC DNA]</scope>
    <source>
        <strain evidence="7">cv. Pajares</strain>
    </source>
</reference>
<dbReference type="InterPro" id="IPR015410">
    <property type="entry name" value="DUF1985"/>
</dbReference>
<dbReference type="PROSITE" id="PS50600">
    <property type="entry name" value="ULP_PROTEASE"/>
    <property type="match status" value="1"/>
</dbReference>
<dbReference type="PANTHER" id="PTHR48449">
    <property type="entry name" value="DUF1985 DOMAIN-CONTAINING PROTEIN"/>
    <property type="match status" value="1"/>
</dbReference>
<evidence type="ECO:0000259" key="5">
    <source>
        <dbReference type="PROSITE" id="PS50600"/>
    </source>
</evidence>
<organism evidence="6 7">
    <name type="scientific">Arabis alpina</name>
    <name type="common">Alpine rock-cress</name>
    <dbReference type="NCBI Taxonomy" id="50452"/>
    <lineage>
        <taxon>Eukaryota</taxon>
        <taxon>Viridiplantae</taxon>
        <taxon>Streptophyta</taxon>
        <taxon>Embryophyta</taxon>
        <taxon>Tracheophyta</taxon>
        <taxon>Spermatophyta</taxon>
        <taxon>Magnoliopsida</taxon>
        <taxon>eudicotyledons</taxon>
        <taxon>Gunneridae</taxon>
        <taxon>Pentapetalae</taxon>
        <taxon>rosids</taxon>
        <taxon>malvids</taxon>
        <taxon>Brassicales</taxon>
        <taxon>Brassicaceae</taxon>
        <taxon>Arabideae</taxon>
        <taxon>Arabis</taxon>
    </lineage>
</organism>
<dbReference type="Gramene" id="KFK22226">
    <property type="protein sequence ID" value="KFK22226"/>
    <property type="gene ID" value="AALP_AAs59482U000200"/>
</dbReference>
<dbReference type="PANTHER" id="PTHR48449:SF1">
    <property type="entry name" value="DUF1985 DOMAIN-CONTAINING PROTEIN"/>
    <property type="match status" value="1"/>
</dbReference>
<dbReference type="EMBL" id="KL991164">
    <property type="protein sequence ID" value="KFK22226.1"/>
    <property type="molecule type" value="Genomic_DNA"/>
</dbReference>
<keyword evidence="7" id="KW-1185">Reference proteome</keyword>
<proteinExistence type="inferred from homology"/>
<dbReference type="Pfam" id="PF02902">
    <property type="entry name" value="Peptidase_C48"/>
    <property type="match status" value="1"/>
</dbReference>
<dbReference type="Gene3D" id="3.40.395.10">
    <property type="entry name" value="Adenoviral Proteinase, Chain A"/>
    <property type="match status" value="1"/>
</dbReference>
<keyword evidence="2" id="KW-0645">Protease</keyword>
<sequence length="1112" mass="125225">MEGEAGIETQNWDECLPPRLFATDRYPDARLNIYSRPKILLQIQDMLKGTEELQRIKGSSFEQLWDIPFSRCPISCKLVYALLCRQVLTKKKYELWTVFGGHPLRFSLAEFGYITGLDCGDFPEKYKPNPADEITAADVPYWRNLIGDNLDATLEDIHEMLLSSDDMPGWRRLGLALILLVDGVLIARHQKQRTVPTPKYVAMLEDVEAFMRFPWGRESFLRTVKCMVPTQPQSPPVSKRKKVVREEDPVADLQKKLQQLTVHLEGFPLALQLLALEAIPALLSLTPDPRDLRTLSDTEATKIPKQAILNIEQVRGAENNPKLAVGFLVPLDTHDQWEDEIRARKTTYMEELVRERFVFNKSLWPGGYSLLPLRVYCDKKRGVAPRKSKAHGIATKKNAKLAPRKGRANSKVHCSNRRQRKMDEFLSAPNTNNADLREEFEKFVLDTNVVIKKFEHRIEKLERRAKHRRPTRVGKFSSQRVRLSLRKQARGHLTPIGGIRSPSPSTTESVPVNDEIHVENVKHDAVWSEYGGVDSVIRALDEELSGHEEAAEGRGIPSEMVGESPDFMVVDSTECTGPKNARNSEADKSVIVETSPEVPLVDGVGGQIVVDTTQQGMDIDPANVKAPTIVPVDVGVRGQFCVETVVQGMDIDSLNVKAPLTTAVDVSVVGQTCGETTMQELAAQEEAEEGRMSHMVVLKEGVIVSANADMVIDSANADASKTKPDGVSVCGQGFVDTCAQVSAGLVLADDRVAEDNPSDTINPECDNVLVAAELGVESDHRHVCKAVDTAKSVTSEVQSCVVDIVVDPSIKRPECVKVSSPAEESDYYIPSAEDQKLFALLFYKPKRSSADLLHLPDKAEYELFVKTLSKTREVMHATSRQHSFNNEFLLKLATRKQWVSSVHMEVLVGLVGYQHEKFLRLERGIFASPWLVNHILGKKRQFDAALDKTVLGWDEQLRNFVTAANAEWLDDIHTIYVPMNLEEKHWVGLAINLKMWMVEVLDPNFNLYSDKRMKKLMDPLLKMLPYIVRKLCKPQKTQTREYNPFVYQRLEGYYKNIRSGDCGPLAIKLMELHAFGIYNDEGTKLTDSKVNDLRKQYAMDVYKDLVVPLYFP</sequence>
<protein>
    <recommendedName>
        <fullName evidence="5">Ubiquitin-like protease family profile domain-containing protein</fullName>
    </recommendedName>
</protein>
<name>A0A087FX74_ARAAL</name>
<accession>A0A087FX74</accession>
<evidence type="ECO:0000256" key="3">
    <source>
        <dbReference type="ARBA" id="ARBA00022801"/>
    </source>
</evidence>
<dbReference type="GO" id="GO:0008234">
    <property type="term" value="F:cysteine-type peptidase activity"/>
    <property type="evidence" value="ECO:0007669"/>
    <property type="project" value="InterPro"/>
</dbReference>
<feature type="region of interest" description="Disordered" evidence="4">
    <location>
        <begin position="387"/>
        <end position="416"/>
    </location>
</feature>
<dbReference type="OMA" id="TAANAEW"/>
<dbReference type="GO" id="GO:0006508">
    <property type="term" value="P:proteolysis"/>
    <property type="evidence" value="ECO:0007669"/>
    <property type="project" value="UniProtKB-KW"/>
</dbReference>
<dbReference type="OrthoDB" id="1100108at2759"/>
<evidence type="ECO:0000313" key="7">
    <source>
        <dbReference type="Proteomes" id="UP000029120"/>
    </source>
</evidence>
<feature type="compositionally biased region" description="Basic residues" evidence="4">
    <location>
        <begin position="397"/>
        <end position="416"/>
    </location>
</feature>
<dbReference type="SUPFAM" id="SSF54001">
    <property type="entry name" value="Cysteine proteinases"/>
    <property type="match status" value="1"/>
</dbReference>
<comment type="similarity">
    <text evidence="1">Belongs to the peptidase C48 family.</text>
</comment>
<dbReference type="AlphaFoldDB" id="A0A087FX74"/>
<feature type="domain" description="Ubiquitin-like protease family profile" evidence="5">
    <location>
        <begin position="882"/>
        <end position="1073"/>
    </location>
</feature>
<dbReference type="Pfam" id="PF09331">
    <property type="entry name" value="DUF1985"/>
    <property type="match status" value="1"/>
</dbReference>
<evidence type="ECO:0000256" key="1">
    <source>
        <dbReference type="ARBA" id="ARBA00005234"/>
    </source>
</evidence>
<dbReference type="Proteomes" id="UP000029120">
    <property type="component" value="Unassembled WGS sequence"/>
</dbReference>
<gene>
    <name evidence="6" type="ORF">AALP_AAs59482U000200</name>
</gene>
<evidence type="ECO:0000256" key="2">
    <source>
        <dbReference type="ARBA" id="ARBA00022670"/>
    </source>
</evidence>
<evidence type="ECO:0000313" key="6">
    <source>
        <dbReference type="EMBL" id="KFK22226.1"/>
    </source>
</evidence>
<dbReference type="InterPro" id="IPR038765">
    <property type="entry name" value="Papain-like_cys_pep_sf"/>
</dbReference>